<dbReference type="Pfam" id="PF23377">
    <property type="entry name" value="Beta-prop_IFT122_2nd"/>
    <property type="match status" value="1"/>
</dbReference>
<evidence type="ECO:0000259" key="11">
    <source>
        <dbReference type="Pfam" id="PF25295"/>
    </source>
</evidence>
<dbReference type="InterPro" id="IPR056152">
    <property type="entry name" value="Beta-prop_IFT122_2nd"/>
</dbReference>
<keyword evidence="6" id="KW-0966">Cell projection</keyword>
<dbReference type="PROSITE" id="PS50082">
    <property type="entry name" value="WD_REPEATS_2"/>
    <property type="match status" value="1"/>
</dbReference>
<dbReference type="InterPro" id="IPR015943">
    <property type="entry name" value="WD40/YVTN_repeat-like_dom_sf"/>
</dbReference>
<keyword evidence="8" id="KW-1133">Transmembrane helix</keyword>
<dbReference type="AlphaFoldDB" id="A0A0M8ZP43"/>
<gene>
    <name evidence="12" type="ORF">WN51_07343</name>
</gene>
<dbReference type="Gene3D" id="2.130.10.10">
    <property type="entry name" value="YVTN repeat-like/Quinoprotein amine dehydrogenase"/>
    <property type="match status" value="3"/>
</dbReference>
<keyword evidence="13" id="KW-1185">Reference proteome</keyword>
<dbReference type="GO" id="GO:0097730">
    <property type="term" value="C:non-motile cilium"/>
    <property type="evidence" value="ECO:0007669"/>
    <property type="project" value="TreeGrafter"/>
</dbReference>
<dbReference type="GO" id="GO:0061512">
    <property type="term" value="P:protein localization to cilium"/>
    <property type="evidence" value="ECO:0007669"/>
    <property type="project" value="TreeGrafter"/>
</dbReference>
<dbReference type="OrthoDB" id="10255582at2759"/>
<dbReference type="InterPro" id="IPR057411">
    <property type="entry name" value="TPR_IFT122"/>
</dbReference>
<dbReference type="SUPFAM" id="SSF50978">
    <property type="entry name" value="WD40 repeat-like"/>
    <property type="match status" value="2"/>
</dbReference>
<keyword evidence="8" id="KW-0472">Membrane</keyword>
<dbReference type="GO" id="GO:1905515">
    <property type="term" value="P:non-motile cilium assembly"/>
    <property type="evidence" value="ECO:0007669"/>
    <property type="project" value="TreeGrafter"/>
</dbReference>
<dbReference type="Gene3D" id="1.25.40.470">
    <property type="match status" value="1"/>
</dbReference>
<evidence type="ECO:0000256" key="1">
    <source>
        <dbReference type="ARBA" id="ARBA00004138"/>
    </source>
</evidence>
<dbReference type="InterPro" id="IPR001680">
    <property type="entry name" value="WD40_rpt"/>
</dbReference>
<dbReference type="Pfam" id="PF23381">
    <property type="entry name" value="Beta-prop_IFT122_1st"/>
    <property type="match status" value="2"/>
</dbReference>
<evidence type="ECO:0000256" key="6">
    <source>
        <dbReference type="ARBA" id="ARBA00023273"/>
    </source>
</evidence>
<evidence type="ECO:0000256" key="4">
    <source>
        <dbReference type="ARBA" id="ARBA00022737"/>
    </source>
</evidence>
<dbReference type="GO" id="GO:0035721">
    <property type="term" value="P:intraciliary retrograde transport"/>
    <property type="evidence" value="ECO:0007669"/>
    <property type="project" value="TreeGrafter"/>
</dbReference>
<dbReference type="Pfam" id="PF25295">
    <property type="entry name" value="TPR_IFT122"/>
    <property type="match status" value="1"/>
</dbReference>
<evidence type="ECO:0000259" key="10">
    <source>
        <dbReference type="Pfam" id="PF23381"/>
    </source>
</evidence>
<reference evidence="12 13" key="1">
    <citation type="submission" date="2015-07" db="EMBL/GenBank/DDBJ databases">
        <title>The genome of Melipona quadrifasciata.</title>
        <authorList>
            <person name="Pan H."/>
            <person name="Kapheim K."/>
        </authorList>
    </citation>
    <scope>NUCLEOTIDE SEQUENCE [LARGE SCALE GENOMIC DNA]</scope>
    <source>
        <strain evidence="12">0111107301</strain>
        <tissue evidence="12">Whole body</tissue>
    </source>
</reference>
<comment type="subcellular location">
    <subcellularLocation>
        <location evidence="1">Cell projection</location>
        <location evidence="1">Cilium</location>
    </subcellularLocation>
</comment>
<evidence type="ECO:0000313" key="12">
    <source>
        <dbReference type="EMBL" id="KOX68047.1"/>
    </source>
</evidence>
<evidence type="ECO:0000313" key="13">
    <source>
        <dbReference type="Proteomes" id="UP000053105"/>
    </source>
</evidence>
<feature type="transmembrane region" description="Helical" evidence="8">
    <location>
        <begin position="74"/>
        <end position="93"/>
    </location>
</feature>
<keyword evidence="3 7" id="KW-0853">WD repeat</keyword>
<dbReference type="EMBL" id="KQ435955">
    <property type="protein sequence ID" value="KOX68047.1"/>
    <property type="molecule type" value="Genomic_DNA"/>
</dbReference>
<feature type="domain" description="IFT122 first beta-propeller" evidence="10">
    <location>
        <begin position="2"/>
        <end position="187"/>
    </location>
</feature>
<dbReference type="PANTHER" id="PTHR12764">
    <property type="entry name" value="WD REPEAT DOMAIN-RELATED"/>
    <property type="match status" value="1"/>
</dbReference>
<organism evidence="12 13">
    <name type="scientific">Melipona quadrifasciata</name>
    <dbReference type="NCBI Taxonomy" id="166423"/>
    <lineage>
        <taxon>Eukaryota</taxon>
        <taxon>Metazoa</taxon>
        <taxon>Ecdysozoa</taxon>
        <taxon>Arthropoda</taxon>
        <taxon>Hexapoda</taxon>
        <taxon>Insecta</taxon>
        <taxon>Pterygota</taxon>
        <taxon>Neoptera</taxon>
        <taxon>Endopterygota</taxon>
        <taxon>Hymenoptera</taxon>
        <taxon>Apocrita</taxon>
        <taxon>Aculeata</taxon>
        <taxon>Apoidea</taxon>
        <taxon>Anthophila</taxon>
        <taxon>Apidae</taxon>
        <taxon>Melipona</taxon>
    </lineage>
</organism>
<evidence type="ECO:0000256" key="5">
    <source>
        <dbReference type="ARBA" id="ARBA00023069"/>
    </source>
</evidence>
<proteinExistence type="predicted"/>
<name>A0A0M8ZP43_9HYME</name>
<feature type="domain" description="IFT122 first beta-propeller" evidence="10">
    <location>
        <begin position="190"/>
        <end position="293"/>
    </location>
</feature>
<accession>A0A0M8ZP43</accession>
<feature type="domain" description="Intraflagellar transport protein 122 homolog TPR" evidence="11">
    <location>
        <begin position="560"/>
        <end position="903"/>
    </location>
</feature>
<dbReference type="Proteomes" id="UP000053105">
    <property type="component" value="Unassembled WGS sequence"/>
</dbReference>
<keyword evidence="5" id="KW-0969">Cilium</keyword>
<dbReference type="InterPro" id="IPR056153">
    <property type="entry name" value="Beta-prop_IFT122_1st"/>
</dbReference>
<evidence type="ECO:0000259" key="9">
    <source>
        <dbReference type="Pfam" id="PF23377"/>
    </source>
</evidence>
<evidence type="ECO:0000256" key="2">
    <source>
        <dbReference type="ARBA" id="ARBA00019442"/>
    </source>
</evidence>
<evidence type="ECO:0000256" key="8">
    <source>
        <dbReference type="SAM" id="Phobius"/>
    </source>
</evidence>
<feature type="domain" description="IFT122 second beta-propeller" evidence="9">
    <location>
        <begin position="299"/>
        <end position="551"/>
    </location>
</feature>
<evidence type="ECO:0000256" key="7">
    <source>
        <dbReference type="PROSITE-ProRule" id="PRU00221"/>
    </source>
</evidence>
<sequence>NLCFNPDGTQLVIAAGQQVLVYETNEGTLIQPLKGHKDVVYCVCYARDGKKFASGSADKSVIIWTSRLEGILKYSVLNSHLLYFLCITVYYIFVINEAVQAMQFNPVSHQLLSCSLSDIAFWSPEQKAVVKHKSRGRVNCCAWTSDGQYLAIGLASGYVSIRNKNGEEQTRIERQNGMPIWSLLWNRQWEDSTDVLCIAEWNGTLSFYSILGKPFGKDRSLNFIPLKMCNFAGGQYILVSGSNKQCILMTYDGIQLMNIGGTFSSWVWSCAVHPTSTHVALGCQDGTIIYLQLSWDVIHGLYGDRYAYRENMTDVIIQNLITNQKVRIKCKDLIHRIAVYKNRLAVQLSERVIIYEPSNSNDGMHYRIYEKLNQALICNLLVVTTNNLILCTERRLQSLSFNGTIEREWILDGLVTYIKVVGGPVGQECLIIGLNTSYILKIYFNNPFPAYLIKIEGSVRCLDISSLKEKLAIVSDHGVLHVFDLYTEEKLQEFQNVNSVTFNNSFEDIMCFSSGEYLTIKVGNFAEYRQKFSGLIMANNGSKIYCLSGSSIVTLEVPLSLFMYQYIDIGLFSNAYNVACLGVADSDWFALGTAALENLELNIAYSSFARIKNLKYIEVLSEVEEKLKSGEWGREACMATAAAAMGKLKDAAKLFQKAGLQQYALAMYSDLRMFDIAQEFIVSGNNQDRTILLRKRAEWAKSLGEPRAAAEMFLSAGDVDRAINIIAEYGWIDMLIKVGRQLDKADRDNLTIIAKKLKKLGATHGAAEIFSRLGDDPDVADVLVEAQAWPEAFELAELKARIYGPYARWLAETGHFSEAQKAFQIAGQSDESVMVLIMLAKNAVSEKRYRDASYFYWLLSQISLNLNRTMDELKTMFFQYYKKREIYYAYHEIHKYIEKSSSSTIIVGRNVLKSMDPCTVLIVKWPKPFKTKYFKNLLPDLQITFCKSCLKLFHLDDYELALLRHGYCPFCRTVNKISN</sequence>
<dbReference type="InterPro" id="IPR039857">
    <property type="entry name" value="Ift122/121"/>
</dbReference>
<protein>
    <recommendedName>
        <fullName evidence="2">Intraflagellar transport protein 122 homolog</fullName>
    </recommendedName>
</protein>
<dbReference type="PROSITE" id="PS50294">
    <property type="entry name" value="WD_REPEATS_REGION"/>
    <property type="match status" value="1"/>
</dbReference>
<dbReference type="SMART" id="SM00320">
    <property type="entry name" value="WD40"/>
    <property type="match status" value="5"/>
</dbReference>
<dbReference type="PANTHER" id="PTHR12764:SF4">
    <property type="entry name" value="INTRAFLAGELLAR TRANSPORT PROTEIN 122 HOMOLOG"/>
    <property type="match status" value="1"/>
</dbReference>
<dbReference type="STRING" id="166423.A0A0M8ZP43"/>
<evidence type="ECO:0000256" key="3">
    <source>
        <dbReference type="ARBA" id="ARBA00022574"/>
    </source>
</evidence>
<dbReference type="InterPro" id="IPR036322">
    <property type="entry name" value="WD40_repeat_dom_sf"/>
</dbReference>
<feature type="non-terminal residue" evidence="12">
    <location>
        <position position="1"/>
    </location>
</feature>
<keyword evidence="4" id="KW-0677">Repeat</keyword>
<feature type="repeat" description="WD" evidence="7">
    <location>
        <begin position="33"/>
        <end position="64"/>
    </location>
</feature>
<dbReference type="GO" id="GO:0030991">
    <property type="term" value="C:intraciliary transport particle A"/>
    <property type="evidence" value="ECO:0007669"/>
    <property type="project" value="TreeGrafter"/>
</dbReference>
<dbReference type="Pfam" id="PF25143">
    <property type="entry name" value="Zn_ribbon_IFT122_C"/>
    <property type="match status" value="1"/>
</dbReference>
<keyword evidence="8" id="KW-0812">Transmembrane</keyword>